<dbReference type="Pfam" id="PF03703">
    <property type="entry name" value="bPH_2"/>
    <property type="match status" value="3"/>
</dbReference>
<dbReference type="PANTHER" id="PTHR34473">
    <property type="entry name" value="UPF0699 TRANSMEMBRANE PROTEIN YDBS"/>
    <property type="match status" value="1"/>
</dbReference>
<feature type="domain" description="YdbS-like PH" evidence="2">
    <location>
        <begin position="70"/>
        <end position="151"/>
    </location>
</feature>
<dbReference type="PIRSF" id="PIRSF026631">
    <property type="entry name" value="UCP026631"/>
    <property type="match status" value="1"/>
</dbReference>
<feature type="transmembrane region" description="Helical" evidence="1">
    <location>
        <begin position="239"/>
        <end position="267"/>
    </location>
</feature>
<feature type="domain" description="YdbS-like PH" evidence="2">
    <location>
        <begin position="416"/>
        <end position="495"/>
    </location>
</feature>
<dbReference type="Proteomes" id="UP000272481">
    <property type="component" value="Unassembled WGS sequence"/>
</dbReference>
<comment type="caution">
    <text evidence="3">The sequence shown here is derived from an EMBL/GenBank/DDBJ whole genome shotgun (WGS) entry which is preliminary data.</text>
</comment>
<reference evidence="3 4" key="1">
    <citation type="submission" date="2018-12" db="EMBL/GenBank/DDBJ databases">
        <title>Comparitive functional genomics of dry heat resistant strains isolated from the viking spacecraft.</title>
        <authorList>
            <person name="Seuylemezian A."/>
            <person name="Vaishampayan P."/>
        </authorList>
    </citation>
    <scope>NUCLEOTIDE SEQUENCE [LARGE SCALE GENOMIC DNA]</scope>
    <source>
        <strain evidence="3 4">M6-11</strain>
    </source>
</reference>
<name>A0ABX9ZDI8_9BACL</name>
<dbReference type="PANTHER" id="PTHR34473:SF2">
    <property type="entry name" value="UPF0699 TRANSMEMBRANE PROTEIN YDBT"/>
    <property type="match status" value="1"/>
</dbReference>
<keyword evidence="1" id="KW-0812">Transmembrane</keyword>
<feature type="transmembrane region" description="Helical" evidence="1">
    <location>
        <begin position="198"/>
        <end position="219"/>
    </location>
</feature>
<organism evidence="3 4">
    <name type="scientific">Bhargavaea beijingensis</name>
    <dbReference type="NCBI Taxonomy" id="426756"/>
    <lineage>
        <taxon>Bacteria</taxon>
        <taxon>Bacillati</taxon>
        <taxon>Bacillota</taxon>
        <taxon>Bacilli</taxon>
        <taxon>Bacillales</taxon>
        <taxon>Caryophanaceae</taxon>
        <taxon>Bhargavaea</taxon>
    </lineage>
</organism>
<evidence type="ECO:0000313" key="3">
    <source>
        <dbReference type="EMBL" id="RSK33332.1"/>
    </source>
</evidence>
<dbReference type="EMBL" id="RWGW01000009">
    <property type="protein sequence ID" value="RSK33332.1"/>
    <property type="molecule type" value="Genomic_DNA"/>
</dbReference>
<evidence type="ECO:0000259" key="2">
    <source>
        <dbReference type="Pfam" id="PF03703"/>
    </source>
</evidence>
<evidence type="ECO:0000256" key="1">
    <source>
        <dbReference type="SAM" id="Phobius"/>
    </source>
</evidence>
<feature type="transmembrane region" description="Helical" evidence="1">
    <location>
        <begin position="50"/>
        <end position="68"/>
    </location>
</feature>
<dbReference type="InterPro" id="IPR014529">
    <property type="entry name" value="UCP026631"/>
</dbReference>
<feature type="transmembrane region" description="Helical" evidence="1">
    <location>
        <begin position="398"/>
        <end position="415"/>
    </location>
</feature>
<feature type="transmembrane region" description="Helical" evidence="1">
    <location>
        <begin position="21"/>
        <end position="38"/>
    </location>
</feature>
<gene>
    <name evidence="3" type="ORF">EJA12_06575</name>
</gene>
<sequence>MMSEKNRLHWITAVIELLKTLKEAIIPLVVVVVANGIGRERTGNFWMDNLTLLIFGAFVIFTSVAGFIKWKRFVYWFEDGEFRIEYGLFVKKKRYIPFERIQSVDYTEGILHRPFGLVKVKIETAGNSSTLEGADADLTAVTREEAERVSEVISEAKRRCRAGVQEPPEIDGKAGGILSAGEPEEETKTLFRMGRKEIFLLATFSGRIGLIFSGIAIFLSQFSDILPYEAIYDELVAFIRFGVFMVVAAVLALMLAGWVLSVAWTYLGFYGFTVSFDGDDLFISRGLLEKKRVTVPLKRIQAVRVSENPFQKLLGYVSVKVHSAGGSVQEGGSAIGLFPLVSKREVNRLLAELFPEIETSAELNRIPERSRPFYYRLDFFWVIPLVAAAGYFLFPYGLLSLLIVPVIILLGLWQHRSAGWAITGRQLTVRWREFTLHTVYVFRKRVQSMQERQTIFQRRRNVATVTASFKSGIMPSKAPIRHIDVADADGLMDWYDPRYRADKHAAVEGTPAPQGE</sequence>
<protein>
    <recommendedName>
        <fullName evidence="2">YdbS-like PH domain-containing protein</fullName>
    </recommendedName>
</protein>
<feature type="domain" description="YdbS-like PH" evidence="2">
    <location>
        <begin position="271"/>
        <end position="352"/>
    </location>
</feature>
<evidence type="ECO:0000313" key="4">
    <source>
        <dbReference type="Proteomes" id="UP000272481"/>
    </source>
</evidence>
<accession>A0ABX9ZDI8</accession>
<keyword evidence="4" id="KW-1185">Reference proteome</keyword>
<proteinExistence type="predicted"/>
<keyword evidence="1" id="KW-0472">Membrane</keyword>
<keyword evidence="1" id="KW-1133">Transmembrane helix</keyword>
<dbReference type="InterPro" id="IPR005182">
    <property type="entry name" value="YdbS-like_PH"/>
</dbReference>